<proteinExistence type="predicted"/>
<feature type="compositionally biased region" description="Basic and acidic residues" evidence="1">
    <location>
        <begin position="85"/>
        <end position="94"/>
    </location>
</feature>
<evidence type="ECO:0000256" key="1">
    <source>
        <dbReference type="SAM" id="MobiDB-lite"/>
    </source>
</evidence>
<feature type="region of interest" description="Disordered" evidence="1">
    <location>
        <begin position="71"/>
        <end position="94"/>
    </location>
</feature>
<reference evidence="2" key="1">
    <citation type="submission" date="2015-12" db="EMBL/GenBank/DDBJ databases">
        <title>Gene expression during late stages of embryo sac development: a critical building block for successful pollen-pistil interactions.</title>
        <authorList>
            <person name="Liu Y."/>
            <person name="Joly V."/>
            <person name="Sabar M."/>
            <person name="Matton D.P."/>
        </authorList>
    </citation>
    <scope>NUCLEOTIDE SEQUENCE</scope>
</reference>
<dbReference type="AlphaFoldDB" id="A0A0V0HN16"/>
<protein>
    <submittedName>
        <fullName evidence="2">Putative ovule protein</fullName>
    </submittedName>
</protein>
<dbReference type="EMBL" id="GEDG01017293">
    <property type="protein sequence ID" value="JAP21797.1"/>
    <property type="molecule type" value="Transcribed_RNA"/>
</dbReference>
<name>A0A0V0HN16_SOLCH</name>
<sequence length="94" mass="10961">MIGLKLLESIGPTVNVLTTTYPVQSHKVAEEGRMYTNLIPTSEVERLFFDRNSAQRKIVTRKKEIIEKYKKKQQDSNTILTNKQYDSRSTRNNK</sequence>
<organism evidence="2">
    <name type="scientific">Solanum chacoense</name>
    <name type="common">Chaco potato</name>
    <dbReference type="NCBI Taxonomy" id="4108"/>
    <lineage>
        <taxon>Eukaryota</taxon>
        <taxon>Viridiplantae</taxon>
        <taxon>Streptophyta</taxon>
        <taxon>Embryophyta</taxon>
        <taxon>Tracheophyta</taxon>
        <taxon>Spermatophyta</taxon>
        <taxon>Magnoliopsida</taxon>
        <taxon>eudicotyledons</taxon>
        <taxon>Gunneridae</taxon>
        <taxon>Pentapetalae</taxon>
        <taxon>asterids</taxon>
        <taxon>lamiids</taxon>
        <taxon>Solanales</taxon>
        <taxon>Solanaceae</taxon>
        <taxon>Solanoideae</taxon>
        <taxon>Solaneae</taxon>
        <taxon>Solanum</taxon>
    </lineage>
</organism>
<feature type="compositionally biased region" description="Polar residues" evidence="1">
    <location>
        <begin position="75"/>
        <end position="84"/>
    </location>
</feature>
<evidence type="ECO:0000313" key="2">
    <source>
        <dbReference type="EMBL" id="JAP21797.1"/>
    </source>
</evidence>
<accession>A0A0V0HN16</accession>